<evidence type="ECO:0000313" key="4">
    <source>
        <dbReference type="Proteomes" id="UP001549366"/>
    </source>
</evidence>
<sequence length="397" mass="44331">MNHKEDFTKIVRDAGIPTTEEEMQAQWNQINEDQDSLIKNDNKWSSFWRLVSALVTAPAMWVVQFLINELLPNSFIKTAEGTFLEILAWGLKISRKPAVKTKGKITFTRDQISNAVVVPAGTRIQSPAINGNVYELVTLADTPFPDNQLTVEVEAEAAEAGEGWNLAPGYFSILPEPVTGVVSVRNDDDWIIQPGDEAETDEELQLRCRNQFTAVGEFHHDAAYRAIIAEFAAIRVDYIWFEHGAPRGEGSANAYIMIDSGAPDQPFVTGINTHINDNGYHGHGDDMQCFPMPEKGYALSPDAYLNPNLTEAQQNQLLSDIENMIRSAFRENSDYTVTKSWPFSRFSFSKLSEELHAQFPDLVSIEFNRDDIVNDMELPVISSLAIKKQVAMGGVAL</sequence>
<evidence type="ECO:0000259" key="2">
    <source>
        <dbReference type="Pfam" id="PF04865"/>
    </source>
</evidence>
<evidence type="ECO:0000256" key="1">
    <source>
        <dbReference type="SAM" id="Phobius"/>
    </source>
</evidence>
<keyword evidence="4" id="KW-1185">Reference proteome</keyword>
<dbReference type="PANTHER" id="PTHR37829:SF3">
    <property type="entry name" value="PROTEIN JAYE-RELATED"/>
    <property type="match status" value="1"/>
</dbReference>
<organism evidence="3 4">
    <name type="scientific">Endozoicomonas lisbonensis</name>
    <dbReference type="NCBI Taxonomy" id="3120522"/>
    <lineage>
        <taxon>Bacteria</taxon>
        <taxon>Pseudomonadati</taxon>
        <taxon>Pseudomonadota</taxon>
        <taxon>Gammaproteobacteria</taxon>
        <taxon>Oceanospirillales</taxon>
        <taxon>Endozoicomonadaceae</taxon>
        <taxon>Endozoicomonas</taxon>
    </lineage>
</organism>
<protein>
    <submittedName>
        <fullName evidence="3">Phage protein gp47/JayE</fullName>
    </submittedName>
</protein>
<feature type="transmembrane region" description="Helical" evidence="1">
    <location>
        <begin position="47"/>
        <end position="67"/>
    </location>
</feature>
<dbReference type="Proteomes" id="UP001549366">
    <property type="component" value="Unassembled WGS sequence"/>
</dbReference>
<keyword evidence="1" id="KW-1133">Transmembrane helix</keyword>
<dbReference type="PANTHER" id="PTHR37829">
    <property type="entry name" value="PHAGE-LIKE ELEMENT PBSX PROTEIN XKDT"/>
    <property type="match status" value="1"/>
</dbReference>
<comment type="caution">
    <text evidence="3">The sequence shown here is derived from an EMBL/GenBank/DDBJ whole genome shotgun (WGS) entry which is preliminary data.</text>
</comment>
<keyword evidence="1" id="KW-0472">Membrane</keyword>
<dbReference type="RefSeq" id="WP_354016378.1">
    <property type="nucleotide sequence ID" value="NZ_JBEWTB010000002.1"/>
</dbReference>
<evidence type="ECO:0000313" key="3">
    <source>
        <dbReference type="EMBL" id="MET4757021.1"/>
    </source>
</evidence>
<dbReference type="Pfam" id="PF04865">
    <property type="entry name" value="Baseplate_J"/>
    <property type="match status" value="1"/>
</dbReference>
<keyword evidence="1" id="KW-0812">Transmembrane</keyword>
<proteinExistence type="predicted"/>
<gene>
    <name evidence="3" type="ORF">V5J35_002213</name>
</gene>
<name>A0ABV2SIF8_9GAMM</name>
<dbReference type="InterPro" id="IPR052399">
    <property type="entry name" value="Phage_Baseplate_Assmbl_Protein"/>
</dbReference>
<dbReference type="EMBL" id="JBEWTB010000002">
    <property type="protein sequence ID" value="MET4757021.1"/>
    <property type="molecule type" value="Genomic_DNA"/>
</dbReference>
<accession>A0ABV2SIF8</accession>
<feature type="domain" description="Baseplate protein J-like barrel" evidence="2">
    <location>
        <begin position="105"/>
        <end position="190"/>
    </location>
</feature>
<reference evidence="3 4" key="1">
    <citation type="submission" date="2024-06" db="EMBL/GenBank/DDBJ databases">
        <title>Genomic Encyclopedia of Type Strains, Phase V (KMG-V): Genome sequencing to study the core and pangenomes of soil and plant-associated prokaryotes.</title>
        <authorList>
            <person name="Whitman W."/>
        </authorList>
    </citation>
    <scope>NUCLEOTIDE SEQUENCE [LARGE SCALE GENOMIC DNA]</scope>
    <source>
        <strain evidence="3 4">NE40</strain>
    </source>
</reference>
<dbReference type="InterPro" id="IPR006949">
    <property type="entry name" value="Barrel_Baseplate_J-like"/>
</dbReference>